<feature type="chain" id="PRO_5001627898" evidence="2">
    <location>
        <begin position="27"/>
        <end position="199"/>
    </location>
</feature>
<name>A0A066V5K5_TILAU</name>
<reference evidence="3 4" key="1">
    <citation type="submission" date="2014-05" db="EMBL/GenBank/DDBJ databases">
        <title>Draft genome sequence of a rare smut relative, Tilletiaria anomala UBC 951.</title>
        <authorList>
            <consortium name="DOE Joint Genome Institute"/>
            <person name="Toome M."/>
            <person name="Kuo A."/>
            <person name="Henrissat B."/>
            <person name="Lipzen A."/>
            <person name="Tritt A."/>
            <person name="Yoshinaga Y."/>
            <person name="Zane M."/>
            <person name="Barry K."/>
            <person name="Grigoriev I.V."/>
            <person name="Spatafora J.W."/>
            <person name="Aimea M.C."/>
        </authorList>
    </citation>
    <scope>NUCLEOTIDE SEQUENCE [LARGE SCALE GENOMIC DNA]</scope>
    <source>
        <strain evidence="3 4">UBC 951</strain>
    </source>
</reference>
<feature type="region of interest" description="Disordered" evidence="1">
    <location>
        <begin position="83"/>
        <end position="117"/>
    </location>
</feature>
<keyword evidence="4" id="KW-1185">Reference proteome</keyword>
<dbReference type="EMBL" id="JMSN01000158">
    <property type="protein sequence ID" value="KDN36746.1"/>
    <property type="molecule type" value="Genomic_DNA"/>
</dbReference>
<feature type="compositionally biased region" description="Basic and acidic residues" evidence="1">
    <location>
        <begin position="103"/>
        <end position="116"/>
    </location>
</feature>
<evidence type="ECO:0000256" key="1">
    <source>
        <dbReference type="SAM" id="MobiDB-lite"/>
    </source>
</evidence>
<feature type="region of interest" description="Disordered" evidence="1">
    <location>
        <begin position="147"/>
        <end position="199"/>
    </location>
</feature>
<dbReference type="HOGENOM" id="CLU_1373053_0_0_1"/>
<dbReference type="Proteomes" id="UP000027361">
    <property type="component" value="Unassembled WGS sequence"/>
</dbReference>
<evidence type="ECO:0000313" key="3">
    <source>
        <dbReference type="EMBL" id="KDN36746.1"/>
    </source>
</evidence>
<feature type="region of interest" description="Disordered" evidence="1">
    <location>
        <begin position="25"/>
        <end position="46"/>
    </location>
</feature>
<evidence type="ECO:0000256" key="2">
    <source>
        <dbReference type="SAM" id="SignalP"/>
    </source>
</evidence>
<feature type="compositionally biased region" description="Basic residues" evidence="1">
    <location>
        <begin position="31"/>
        <end position="40"/>
    </location>
</feature>
<feature type="signal peptide" evidence="2">
    <location>
        <begin position="1"/>
        <end position="26"/>
    </location>
</feature>
<gene>
    <name evidence="3" type="ORF">K437DRAFT_49277</name>
</gene>
<protein>
    <submittedName>
        <fullName evidence="3">Uncharacterized protein</fullName>
    </submittedName>
</protein>
<dbReference type="GeneID" id="25267547"/>
<evidence type="ECO:0000313" key="4">
    <source>
        <dbReference type="Proteomes" id="UP000027361"/>
    </source>
</evidence>
<accession>A0A066V5K5</accession>
<keyword evidence="2" id="KW-0732">Signal</keyword>
<sequence>MKSVKSLTLLVTTALVLISGATSAVAAPGGKHGHGKQHRGVHFDHGKHDGKYDHGKGHGYGHWKREPLANVGMIQGSKPVEFFKRTPAPAPQNDFNSGRYRGGRNDRNGREREHRGRYGHRGRYRDECDRRYRYDYERRGCYDRYMERRSPVPAPAPVPQNNAAESDLNQQLEGQGGNQDQERQDEERQPPGRGTSAPR</sequence>
<feature type="compositionally biased region" description="Basic and acidic residues" evidence="1">
    <location>
        <begin position="180"/>
        <end position="190"/>
    </location>
</feature>
<comment type="caution">
    <text evidence="3">The sequence shown here is derived from an EMBL/GenBank/DDBJ whole genome shotgun (WGS) entry which is preliminary data.</text>
</comment>
<dbReference type="RefSeq" id="XP_013240154.1">
    <property type="nucleotide sequence ID" value="XM_013384700.1"/>
</dbReference>
<feature type="compositionally biased region" description="Low complexity" evidence="1">
    <location>
        <begin position="159"/>
        <end position="173"/>
    </location>
</feature>
<proteinExistence type="predicted"/>
<dbReference type="AlphaFoldDB" id="A0A066V5K5"/>
<organism evidence="3 4">
    <name type="scientific">Tilletiaria anomala (strain ATCC 24038 / CBS 436.72 / UBC 951)</name>
    <dbReference type="NCBI Taxonomy" id="1037660"/>
    <lineage>
        <taxon>Eukaryota</taxon>
        <taxon>Fungi</taxon>
        <taxon>Dikarya</taxon>
        <taxon>Basidiomycota</taxon>
        <taxon>Ustilaginomycotina</taxon>
        <taxon>Exobasidiomycetes</taxon>
        <taxon>Georgefischeriales</taxon>
        <taxon>Tilletiariaceae</taxon>
        <taxon>Tilletiaria</taxon>
    </lineage>
</organism>
<dbReference type="InParanoid" id="A0A066V5K5"/>